<dbReference type="Gene3D" id="3.30.70.100">
    <property type="match status" value="1"/>
</dbReference>
<organism evidence="2 3">
    <name type="scientific">Actinomycetospora termitidis</name>
    <dbReference type="NCBI Taxonomy" id="3053470"/>
    <lineage>
        <taxon>Bacteria</taxon>
        <taxon>Bacillati</taxon>
        <taxon>Actinomycetota</taxon>
        <taxon>Actinomycetes</taxon>
        <taxon>Pseudonocardiales</taxon>
        <taxon>Pseudonocardiaceae</taxon>
        <taxon>Actinomycetospora</taxon>
    </lineage>
</organism>
<gene>
    <name evidence="2" type="ORF">QRT03_21710</name>
</gene>
<name>A0ABT7MD53_9PSEU</name>
<proteinExistence type="predicted"/>
<keyword evidence="2" id="KW-0560">Oxidoreductase</keyword>
<dbReference type="InterPro" id="IPR011008">
    <property type="entry name" value="Dimeric_a/b-barrel"/>
</dbReference>
<reference evidence="2 3" key="1">
    <citation type="submission" date="2023-06" db="EMBL/GenBank/DDBJ databases">
        <title>Actinomycetospora Odt1-22.</title>
        <authorList>
            <person name="Supong K."/>
        </authorList>
    </citation>
    <scope>NUCLEOTIDE SEQUENCE [LARGE SCALE GENOMIC DNA]</scope>
    <source>
        <strain evidence="2 3">Odt1-22</strain>
    </source>
</reference>
<dbReference type="Proteomes" id="UP001231924">
    <property type="component" value="Unassembled WGS sequence"/>
</dbReference>
<evidence type="ECO:0000313" key="2">
    <source>
        <dbReference type="EMBL" id="MDL5158599.1"/>
    </source>
</evidence>
<keyword evidence="3" id="KW-1185">Reference proteome</keyword>
<dbReference type="GO" id="GO:0004497">
    <property type="term" value="F:monooxygenase activity"/>
    <property type="evidence" value="ECO:0007669"/>
    <property type="project" value="UniProtKB-KW"/>
</dbReference>
<dbReference type="PROSITE" id="PS51725">
    <property type="entry name" value="ABM"/>
    <property type="match status" value="1"/>
</dbReference>
<accession>A0ABT7MD53</accession>
<evidence type="ECO:0000259" key="1">
    <source>
        <dbReference type="PROSITE" id="PS51725"/>
    </source>
</evidence>
<protein>
    <submittedName>
        <fullName evidence="2">Antibiotic biosynthesis monooxygenase family protein</fullName>
    </submittedName>
</protein>
<dbReference type="RefSeq" id="WP_286055138.1">
    <property type="nucleotide sequence ID" value="NZ_JASVWF010000005.1"/>
</dbReference>
<evidence type="ECO:0000313" key="3">
    <source>
        <dbReference type="Proteomes" id="UP001231924"/>
    </source>
</evidence>
<feature type="domain" description="ABM" evidence="1">
    <location>
        <begin position="1"/>
        <end position="95"/>
    </location>
</feature>
<keyword evidence="2" id="KW-0503">Monooxygenase</keyword>
<dbReference type="SUPFAM" id="SSF54909">
    <property type="entry name" value="Dimeric alpha+beta barrel"/>
    <property type="match status" value="1"/>
</dbReference>
<sequence>MTLRVFLEIDTGETAPETFLAVWRRMADRAAHAQGNLAQSLNRHAAEPARWFIVSEWASDEAFAAFSASPDHAALAADLKAHGRTVAMGRMHEVLSVPPALQEATS</sequence>
<dbReference type="Pfam" id="PF03992">
    <property type="entry name" value="ABM"/>
    <property type="match status" value="1"/>
</dbReference>
<dbReference type="EMBL" id="JASVWF010000005">
    <property type="protein sequence ID" value="MDL5158599.1"/>
    <property type="molecule type" value="Genomic_DNA"/>
</dbReference>
<dbReference type="InterPro" id="IPR007138">
    <property type="entry name" value="ABM_dom"/>
</dbReference>
<comment type="caution">
    <text evidence="2">The sequence shown here is derived from an EMBL/GenBank/DDBJ whole genome shotgun (WGS) entry which is preliminary data.</text>
</comment>